<organism evidence="3 4">
    <name type="scientific">Trichinella nativa</name>
    <dbReference type="NCBI Taxonomy" id="6335"/>
    <lineage>
        <taxon>Eukaryota</taxon>
        <taxon>Metazoa</taxon>
        <taxon>Ecdysozoa</taxon>
        <taxon>Nematoda</taxon>
        <taxon>Enoplea</taxon>
        <taxon>Dorylaimia</taxon>
        <taxon>Trichinellida</taxon>
        <taxon>Trichinellidae</taxon>
        <taxon>Trichinella</taxon>
    </lineage>
</organism>
<dbReference type="CDD" id="cd11429">
    <property type="entry name" value="bHLH_TS_OLIG"/>
    <property type="match status" value="1"/>
</dbReference>
<dbReference type="SUPFAM" id="SSF47459">
    <property type="entry name" value="HLH, helix-loop-helix DNA-binding domain"/>
    <property type="match status" value="1"/>
</dbReference>
<dbReference type="GO" id="GO:0061564">
    <property type="term" value="P:axon development"/>
    <property type="evidence" value="ECO:0007669"/>
    <property type="project" value="TreeGrafter"/>
</dbReference>
<dbReference type="InterPro" id="IPR036638">
    <property type="entry name" value="HLH_DNA-bd_sf"/>
</dbReference>
<dbReference type="OrthoDB" id="10011855at2759"/>
<dbReference type="EMBL" id="JYDW01000006">
    <property type="protein sequence ID" value="KRZ62796.1"/>
    <property type="molecule type" value="Genomic_DNA"/>
</dbReference>
<dbReference type="GO" id="GO:0045944">
    <property type="term" value="P:positive regulation of transcription by RNA polymerase II"/>
    <property type="evidence" value="ECO:0007669"/>
    <property type="project" value="TreeGrafter"/>
</dbReference>
<name>A0A0V1LTS1_9BILA</name>
<reference evidence="3 4" key="1">
    <citation type="submission" date="2015-05" db="EMBL/GenBank/DDBJ databases">
        <title>Evolution of Trichinella species and genotypes.</title>
        <authorList>
            <person name="Korhonen P.K."/>
            <person name="Edoardo P."/>
            <person name="Giuseppe L.R."/>
            <person name="Gasser R.B."/>
        </authorList>
    </citation>
    <scope>NUCLEOTIDE SEQUENCE [LARGE SCALE GENOMIC DNA]</scope>
    <source>
        <strain evidence="3">ISS10</strain>
    </source>
</reference>
<evidence type="ECO:0000256" key="1">
    <source>
        <dbReference type="SAM" id="MobiDB-lite"/>
    </source>
</evidence>
<dbReference type="AlphaFoldDB" id="A0A0V1LTS1"/>
<comment type="caution">
    <text evidence="3">The sequence shown here is derived from an EMBL/GenBank/DDBJ whole genome shotgun (WGS) entry which is preliminary data.</text>
</comment>
<dbReference type="GO" id="GO:0000981">
    <property type="term" value="F:DNA-binding transcription factor activity, RNA polymerase II-specific"/>
    <property type="evidence" value="ECO:0007669"/>
    <property type="project" value="TreeGrafter"/>
</dbReference>
<dbReference type="PANTHER" id="PTHR19290">
    <property type="entry name" value="BASIC HELIX-LOOP-HELIX PROTEIN NEUROGENIN-RELATED"/>
    <property type="match status" value="1"/>
</dbReference>
<dbReference type="Proteomes" id="UP000054721">
    <property type="component" value="Unassembled WGS sequence"/>
</dbReference>
<dbReference type="PANTHER" id="PTHR19290:SF164">
    <property type="entry name" value="BHLH DOMAIN-CONTAINING PROTEIN"/>
    <property type="match status" value="1"/>
</dbReference>
<feature type="region of interest" description="Disordered" evidence="1">
    <location>
        <begin position="1"/>
        <end position="74"/>
    </location>
</feature>
<sequence length="304" mass="34292">MSEEAQSQSLQVTNTNADEQQSGTSSMNSEYLEPYIRKRCRTKNSQKHTKDDNNNNDDDDELQDSRIRINSRERKRMHDLNRAMEALRQVMPLSQGPTVRKLSKISTLLLARNYIITLNQALEQARKMAIIQFQSTQHCTNTSSPPTVLALHGLPSIMSQQQQQQQSCTIPVQLEKLQNQLYASSNNINNIANSNNLWPSLLLTNNLPASNWLPIFQPTKGTLNTELSSSTSTPMESMKNYIFPTHPAQQLYYTAPNVHSVEQSISNSFEQCNAPVRGVDKKANFQIGKLVRAKGRMVGSLSEQ</sequence>
<accession>A0A0V1LTS1</accession>
<feature type="compositionally biased region" description="Basic residues" evidence="1">
    <location>
        <begin position="37"/>
        <end position="47"/>
    </location>
</feature>
<evidence type="ECO:0000313" key="3">
    <source>
        <dbReference type="EMBL" id="KRZ62796.1"/>
    </source>
</evidence>
<dbReference type="STRING" id="6335.A0A0V1LTS1"/>
<evidence type="ECO:0000259" key="2">
    <source>
        <dbReference type="PROSITE" id="PS50888"/>
    </source>
</evidence>
<dbReference type="GO" id="GO:0007423">
    <property type="term" value="P:sensory organ development"/>
    <property type="evidence" value="ECO:0007669"/>
    <property type="project" value="TreeGrafter"/>
</dbReference>
<dbReference type="PROSITE" id="PS50888">
    <property type="entry name" value="BHLH"/>
    <property type="match status" value="1"/>
</dbReference>
<protein>
    <submittedName>
        <fullName evidence="3">Oligodendrocyte transcription factor 2</fullName>
    </submittedName>
</protein>
<feature type="compositionally biased region" description="Basic and acidic residues" evidence="1">
    <location>
        <begin position="63"/>
        <end position="74"/>
    </location>
</feature>
<gene>
    <name evidence="3" type="primary">OLIG2</name>
    <name evidence="3" type="ORF">T02_6374</name>
</gene>
<keyword evidence="4" id="KW-1185">Reference proteome</keyword>
<dbReference type="InterPro" id="IPR011598">
    <property type="entry name" value="bHLH_dom"/>
</dbReference>
<dbReference type="Pfam" id="PF00010">
    <property type="entry name" value="HLH"/>
    <property type="match status" value="1"/>
</dbReference>
<dbReference type="GO" id="GO:0046983">
    <property type="term" value="F:protein dimerization activity"/>
    <property type="evidence" value="ECO:0007669"/>
    <property type="project" value="InterPro"/>
</dbReference>
<feature type="domain" description="BHLH" evidence="2">
    <location>
        <begin position="64"/>
        <end position="118"/>
    </location>
</feature>
<dbReference type="Gene3D" id="4.10.280.10">
    <property type="entry name" value="Helix-loop-helix DNA-binding domain"/>
    <property type="match status" value="1"/>
</dbReference>
<dbReference type="GO" id="GO:0070888">
    <property type="term" value="F:E-box binding"/>
    <property type="evidence" value="ECO:0007669"/>
    <property type="project" value="TreeGrafter"/>
</dbReference>
<dbReference type="SMART" id="SM00353">
    <property type="entry name" value="HLH"/>
    <property type="match status" value="1"/>
</dbReference>
<evidence type="ECO:0000313" key="4">
    <source>
        <dbReference type="Proteomes" id="UP000054721"/>
    </source>
</evidence>
<feature type="compositionally biased region" description="Polar residues" evidence="1">
    <location>
        <begin position="1"/>
        <end position="29"/>
    </location>
</feature>
<dbReference type="GO" id="GO:0005634">
    <property type="term" value="C:nucleus"/>
    <property type="evidence" value="ECO:0007669"/>
    <property type="project" value="TreeGrafter"/>
</dbReference>
<dbReference type="InterPro" id="IPR050359">
    <property type="entry name" value="bHLH_transcription_factors"/>
</dbReference>
<proteinExistence type="predicted"/>